<feature type="transmembrane region" description="Helical" evidence="2">
    <location>
        <begin position="69"/>
        <end position="94"/>
    </location>
</feature>
<feature type="region of interest" description="Disordered" evidence="1">
    <location>
        <begin position="560"/>
        <end position="593"/>
    </location>
</feature>
<reference evidence="4 5" key="1">
    <citation type="submission" date="2019-08" db="EMBL/GenBank/DDBJ databases">
        <title>Bacillus genomes from the desert of Cuatro Cienegas, Coahuila.</title>
        <authorList>
            <person name="Olmedo-Alvarez G."/>
        </authorList>
    </citation>
    <scope>NUCLEOTIDE SEQUENCE [LARGE SCALE GENOMIC DNA]</scope>
    <source>
        <strain evidence="4 5">CH446_14T</strain>
    </source>
</reference>
<dbReference type="RefSeq" id="WP_148977095.1">
    <property type="nucleotide sequence ID" value="NZ_JBNIKU010000022.1"/>
</dbReference>
<organism evidence="4 5">
    <name type="scientific">Bacillus infantis</name>
    <dbReference type="NCBI Taxonomy" id="324767"/>
    <lineage>
        <taxon>Bacteria</taxon>
        <taxon>Bacillati</taxon>
        <taxon>Bacillota</taxon>
        <taxon>Bacilli</taxon>
        <taxon>Bacillales</taxon>
        <taxon>Bacillaceae</taxon>
        <taxon>Bacillus</taxon>
    </lineage>
</organism>
<feature type="transmembrane region" description="Helical" evidence="2">
    <location>
        <begin position="114"/>
        <end position="134"/>
    </location>
</feature>
<evidence type="ECO:0000259" key="3">
    <source>
        <dbReference type="SMART" id="SM00460"/>
    </source>
</evidence>
<accession>A0A5D4QPJ0</accession>
<dbReference type="InterPro" id="IPR025403">
    <property type="entry name" value="TgpA-like_C"/>
</dbReference>
<name>A0A5D4QPJ0_9BACI</name>
<sequence>MRADENRHTMTSVILYMFGFLLLWEWMRPLEQLTDTSNILVFILFIVLGLVMYYFHVNMVVSGFVKCLYILYSLHFLYYEGAFFSPEWVLPFFMDIQENLGFVSAAEWPQLTDLFRSLLFFVLIWLMTYLLQYWLINRRQIFIFFFMTLTYITVLDTFTPYQADGAIVRTVIAGFGVMGILTFHRLMERETILKKRTFSRKWMAPLAVMIALSVAVGLAAPKAAPIWPDPVPYIKSYGQNSGDGPGGSVARVGYGVDDSRLGGPFIGDNQVVFRTEVKSRHYWKVETKDVYTGKGWLASEEGEERIPFTEEDEVPISSFSGEGMTTNPETSSVYLYQSSPHIVYPLGVEGIQPKGDVSFELDPAIEKVYAVQPIPLKEYSVSYEVPKYSVSALQESGDGQNLDGSFLERYTQLPNNLPARVKELAEEITANESSWFNKAREIERYFRMSGFAYDQTDVAVPGARDDYVDQFLFDTKRGYCDNFSSSMAVLVRSLGIPARWVKGYTEGEYQARESETSRTFEVTNNNAHSWVEVYFPEIGWVPFEPTQGFSNNIQYSYDTQSSDTAETDAEETAAQPEEEPAAPDSPEENSDTASSFTLADLGVKAKEFFTGSWKAMSLILLLLAAAAAAAYLKRSKWLPAYFIWKFRRMKKKDGRFVSAYLTLLKQLERYGLKRKQDQTLREYAAYIDHFFSTQEMSRITAQYERVLYRGSQEEGRWEETRELWENLIKKTIA</sequence>
<dbReference type="EMBL" id="VTER01000020">
    <property type="protein sequence ID" value="TYS41045.1"/>
    <property type="molecule type" value="Genomic_DNA"/>
</dbReference>
<keyword evidence="2" id="KW-0472">Membrane</keyword>
<feature type="transmembrane region" description="Helical" evidence="2">
    <location>
        <begin position="166"/>
        <end position="183"/>
    </location>
</feature>
<feature type="transmembrane region" description="Helical" evidence="2">
    <location>
        <begin position="203"/>
        <end position="220"/>
    </location>
</feature>
<proteinExistence type="predicted"/>
<dbReference type="InterPro" id="IPR002931">
    <property type="entry name" value="Transglutaminase-like"/>
</dbReference>
<gene>
    <name evidence="4" type="ORF">FZD51_24655</name>
</gene>
<dbReference type="Pfam" id="PF11992">
    <property type="entry name" value="TgpA_N"/>
    <property type="match status" value="1"/>
</dbReference>
<keyword evidence="2" id="KW-1133">Transmembrane helix</keyword>
<feature type="compositionally biased region" description="Acidic residues" evidence="1">
    <location>
        <begin position="565"/>
        <end position="590"/>
    </location>
</feature>
<protein>
    <submittedName>
        <fullName evidence="4">Transglutaminase domain-containing protein</fullName>
    </submittedName>
</protein>
<dbReference type="Pfam" id="PF01841">
    <property type="entry name" value="Transglut_core"/>
    <property type="match status" value="1"/>
</dbReference>
<dbReference type="SMART" id="SM00460">
    <property type="entry name" value="TGc"/>
    <property type="match status" value="1"/>
</dbReference>
<dbReference type="PANTHER" id="PTHR42736:SF1">
    <property type="entry name" value="PROTEIN-GLUTAMINE GAMMA-GLUTAMYLTRANSFERASE"/>
    <property type="match status" value="1"/>
</dbReference>
<feature type="transmembrane region" description="Helical" evidence="2">
    <location>
        <begin position="9"/>
        <end position="27"/>
    </location>
</feature>
<dbReference type="SUPFAM" id="SSF54001">
    <property type="entry name" value="Cysteine proteinases"/>
    <property type="match status" value="1"/>
</dbReference>
<dbReference type="InterPro" id="IPR052901">
    <property type="entry name" value="Bact_TGase-like"/>
</dbReference>
<evidence type="ECO:0000256" key="2">
    <source>
        <dbReference type="SAM" id="Phobius"/>
    </source>
</evidence>
<dbReference type="Pfam" id="PF13559">
    <property type="entry name" value="DUF4129"/>
    <property type="match status" value="1"/>
</dbReference>
<dbReference type="AlphaFoldDB" id="A0A5D4QPJ0"/>
<comment type="caution">
    <text evidence="4">The sequence shown here is derived from an EMBL/GenBank/DDBJ whole genome shotgun (WGS) entry which is preliminary data.</text>
</comment>
<dbReference type="InterPro" id="IPR021878">
    <property type="entry name" value="TgpA_N"/>
</dbReference>
<dbReference type="Proteomes" id="UP000322139">
    <property type="component" value="Unassembled WGS sequence"/>
</dbReference>
<dbReference type="Gene3D" id="3.10.620.30">
    <property type="match status" value="1"/>
</dbReference>
<dbReference type="InterPro" id="IPR038765">
    <property type="entry name" value="Papain-like_cys_pep_sf"/>
</dbReference>
<dbReference type="PANTHER" id="PTHR42736">
    <property type="entry name" value="PROTEIN-GLUTAMINE GAMMA-GLUTAMYLTRANSFERASE"/>
    <property type="match status" value="1"/>
</dbReference>
<feature type="transmembrane region" description="Helical" evidence="2">
    <location>
        <begin position="141"/>
        <end position="160"/>
    </location>
</feature>
<evidence type="ECO:0000313" key="4">
    <source>
        <dbReference type="EMBL" id="TYS41045.1"/>
    </source>
</evidence>
<keyword evidence="2" id="KW-0812">Transmembrane</keyword>
<feature type="domain" description="Transglutaminase-like" evidence="3">
    <location>
        <begin position="472"/>
        <end position="547"/>
    </location>
</feature>
<evidence type="ECO:0000256" key="1">
    <source>
        <dbReference type="SAM" id="MobiDB-lite"/>
    </source>
</evidence>
<feature type="transmembrane region" description="Helical" evidence="2">
    <location>
        <begin position="39"/>
        <end position="57"/>
    </location>
</feature>
<feature type="transmembrane region" description="Helical" evidence="2">
    <location>
        <begin position="613"/>
        <end position="632"/>
    </location>
</feature>
<evidence type="ECO:0000313" key="5">
    <source>
        <dbReference type="Proteomes" id="UP000322139"/>
    </source>
</evidence>